<feature type="region of interest" description="Disordered" evidence="16">
    <location>
        <begin position="1"/>
        <end position="25"/>
    </location>
</feature>
<evidence type="ECO:0000256" key="9">
    <source>
        <dbReference type="ARBA" id="ARBA00022691"/>
    </source>
</evidence>
<comment type="similarity">
    <text evidence="3">Belongs to the methyltransferase superfamily. LCMT family.</text>
</comment>
<comment type="catalytic activity">
    <reaction evidence="15">
        <text>7-[(3S)-(3-amino-3-methoxycarbonyl)propyl]wyosine(37) in tRNA(Phe) + S-adenosyl-L-methionine + CO2 = wybutosine(37) in tRNA(Phe) + S-adenosyl-L-homocysteine + 2 H(+)</text>
        <dbReference type="Rhea" id="RHEA:37119"/>
        <dbReference type="Rhea" id="RHEA-COMP:11844"/>
        <dbReference type="Rhea" id="RHEA-COMP:11847"/>
        <dbReference type="ChEBI" id="CHEBI:15378"/>
        <dbReference type="ChEBI" id="CHEBI:16526"/>
        <dbReference type="ChEBI" id="CHEBI:57856"/>
        <dbReference type="ChEBI" id="CHEBI:59789"/>
        <dbReference type="ChEBI" id="CHEBI:73544"/>
        <dbReference type="ChEBI" id="CHEBI:74275"/>
        <dbReference type="EC" id="2.3.1.231"/>
    </reaction>
</comment>
<keyword evidence="19" id="KW-1185">Reference proteome</keyword>
<name>A0ABR4I2S7_9EURO</name>
<evidence type="ECO:0000256" key="5">
    <source>
        <dbReference type="ARBA" id="ARBA00012779"/>
    </source>
</evidence>
<dbReference type="Gene3D" id="2.60.120.650">
    <property type="entry name" value="Cupin"/>
    <property type="match status" value="1"/>
</dbReference>
<evidence type="ECO:0000313" key="18">
    <source>
        <dbReference type="EMBL" id="KAL2821639.1"/>
    </source>
</evidence>
<evidence type="ECO:0000259" key="17">
    <source>
        <dbReference type="PROSITE" id="PS51184"/>
    </source>
</evidence>
<comment type="function">
    <text evidence="11">Probable S-adenosyl-L-methionine-dependent methyltransferase that acts as a component of the wybutosine biosynthesis pathway. Wybutosine is a hyper modified guanosine with a tricyclic base found at the 3'-position adjacent to the anticodon of eukaryotic phenylalanine tRNA. May methylate the carboxyl group of leucine residues to form alpha-leucine ester residues.</text>
</comment>
<reference evidence="18 19" key="1">
    <citation type="submission" date="2024-07" db="EMBL/GenBank/DDBJ databases">
        <title>Section-level genome sequencing and comparative genomics of Aspergillus sections Usti and Cavernicolus.</title>
        <authorList>
            <consortium name="Lawrence Berkeley National Laboratory"/>
            <person name="Nybo J.L."/>
            <person name="Vesth T.C."/>
            <person name="Theobald S."/>
            <person name="Frisvad J.C."/>
            <person name="Larsen T.O."/>
            <person name="Kjaerboelling I."/>
            <person name="Rothschild-Mancinelli K."/>
            <person name="Lyhne E.K."/>
            <person name="Kogle M.E."/>
            <person name="Barry K."/>
            <person name="Clum A."/>
            <person name="Na H."/>
            <person name="Ledsgaard L."/>
            <person name="Lin J."/>
            <person name="Lipzen A."/>
            <person name="Kuo A."/>
            <person name="Riley R."/>
            <person name="Mondo S."/>
            <person name="Labutti K."/>
            <person name="Haridas S."/>
            <person name="Pangalinan J."/>
            <person name="Salamov A.A."/>
            <person name="Simmons B.A."/>
            <person name="Magnuson J.K."/>
            <person name="Chen J."/>
            <person name="Drula E."/>
            <person name="Henrissat B."/>
            <person name="Wiebenga A."/>
            <person name="Lubbers R.J."/>
            <person name="Gomes A.C."/>
            <person name="Makela M.R."/>
            <person name="Stajich J."/>
            <person name="Grigoriev I.V."/>
            <person name="Mortensen U.H."/>
            <person name="De Vries R.P."/>
            <person name="Baker S.E."/>
            <person name="Andersen M.R."/>
        </authorList>
    </citation>
    <scope>NUCLEOTIDE SEQUENCE [LARGE SCALE GENOMIC DNA]</scope>
    <source>
        <strain evidence="18 19">CBS 588.65</strain>
    </source>
</reference>
<protein>
    <recommendedName>
        <fullName evidence="6">tRNA wybutosine-synthesizing protein 4</fullName>
        <ecNumber evidence="5">2.1.1.290</ecNumber>
        <ecNumber evidence="4">2.3.1.231</ecNumber>
    </recommendedName>
    <alternativeName>
        <fullName evidence="13">Leucine carboxyl methyltransferase 2</fullName>
    </alternativeName>
    <alternativeName>
        <fullName evidence="14">tRNA(Phe) (7-(3-amino-3-(methoxycarbonyl)propyl)wyosine(37)-N)-methoxycarbonyltransferase</fullName>
    </alternativeName>
    <alternativeName>
        <fullName evidence="12">tRNA(Phe) (7-(3-amino-3-carboxypropyl)wyosine(37)-O)-methyltransferase</fullName>
    </alternativeName>
</protein>
<keyword evidence="10" id="KW-0819">tRNA processing</keyword>
<dbReference type="PANTHER" id="PTHR46529">
    <property type="entry name" value="TRNA WYBUTOSINE-SYNTHESIZING PROTEIN 4"/>
    <property type="match status" value="1"/>
</dbReference>
<organism evidence="18 19">
    <name type="scientific">Aspergillus granulosus</name>
    <dbReference type="NCBI Taxonomy" id="176169"/>
    <lineage>
        <taxon>Eukaryota</taxon>
        <taxon>Fungi</taxon>
        <taxon>Dikarya</taxon>
        <taxon>Ascomycota</taxon>
        <taxon>Pezizomycotina</taxon>
        <taxon>Eurotiomycetes</taxon>
        <taxon>Eurotiomycetidae</taxon>
        <taxon>Eurotiales</taxon>
        <taxon>Aspergillaceae</taxon>
        <taxon>Aspergillus</taxon>
        <taxon>Aspergillus subgen. Nidulantes</taxon>
    </lineage>
</organism>
<evidence type="ECO:0000256" key="14">
    <source>
        <dbReference type="ARBA" id="ARBA00030847"/>
    </source>
</evidence>
<comment type="catalytic activity">
    <reaction evidence="1">
        <text>7-[(3S)-3-amino-3-carboxypropyl]wyosine(37) in tRNA(Phe) + S-adenosyl-L-methionine = 7-[(3S)-(3-amino-3-methoxycarbonyl)propyl]wyosine(37) in tRNA(Phe) + S-adenosyl-L-homocysteine</text>
        <dbReference type="Rhea" id="RHEA:36903"/>
        <dbReference type="Rhea" id="RHEA-COMP:10379"/>
        <dbReference type="Rhea" id="RHEA-COMP:11844"/>
        <dbReference type="ChEBI" id="CHEBI:57856"/>
        <dbReference type="ChEBI" id="CHEBI:59789"/>
        <dbReference type="ChEBI" id="CHEBI:73543"/>
        <dbReference type="ChEBI" id="CHEBI:74275"/>
        <dbReference type="EC" id="2.1.1.290"/>
    </reaction>
</comment>
<dbReference type="InterPro" id="IPR015915">
    <property type="entry name" value="Kelch-typ_b-propeller"/>
</dbReference>
<keyword evidence="8" id="KW-0808">Transferase</keyword>
<dbReference type="Gene3D" id="6.10.140.1470">
    <property type="match status" value="1"/>
</dbReference>
<dbReference type="EMBL" id="JBFXLT010000004">
    <property type="protein sequence ID" value="KAL2821639.1"/>
    <property type="molecule type" value="Genomic_DNA"/>
</dbReference>
<dbReference type="Proteomes" id="UP001610334">
    <property type="component" value="Unassembled WGS sequence"/>
</dbReference>
<evidence type="ECO:0000256" key="7">
    <source>
        <dbReference type="ARBA" id="ARBA00022603"/>
    </source>
</evidence>
<comment type="caution">
    <text evidence="18">The sequence shown here is derived from an EMBL/GenBank/DDBJ whole genome shotgun (WGS) entry which is preliminary data.</text>
</comment>
<dbReference type="SUPFAM" id="SSF53335">
    <property type="entry name" value="S-adenosyl-L-methionine-dependent methyltransferases"/>
    <property type="match status" value="1"/>
</dbReference>
<evidence type="ECO:0000256" key="8">
    <source>
        <dbReference type="ARBA" id="ARBA00022679"/>
    </source>
</evidence>
<dbReference type="SUPFAM" id="SSF50965">
    <property type="entry name" value="Galactose oxidase, central domain"/>
    <property type="match status" value="1"/>
</dbReference>
<evidence type="ECO:0000256" key="6">
    <source>
        <dbReference type="ARBA" id="ARBA00018045"/>
    </source>
</evidence>
<evidence type="ECO:0000256" key="13">
    <source>
        <dbReference type="ARBA" id="ARBA00030231"/>
    </source>
</evidence>
<dbReference type="EC" id="2.1.1.290" evidence="5"/>
<dbReference type="Pfam" id="PF04072">
    <property type="entry name" value="LCM"/>
    <property type="match status" value="1"/>
</dbReference>
<evidence type="ECO:0000256" key="15">
    <source>
        <dbReference type="ARBA" id="ARBA00049250"/>
    </source>
</evidence>
<evidence type="ECO:0000313" key="19">
    <source>
        <dbReference type="Proteomes" id="UP001610334"/>
    </source>
</evidence>
<dbReference type="InterPro" id="IPR029063">
    <property type="entry name" value="SAM-dependent_MTases_sf"/>
</dbReference>
<evidence type="ECO:0000256" key="1">
    <source>
        <dbReference type="ARBA" id="ARBA00001806"/>
    </source>
</evidence>
<sequence>MAPTKQPANKVLLSNEDKTADSVMGTNNSSIVSKRSVEMLYYPEPHFFRPFVKKLQRRAPLINREYWLRMHAIAESVRRFMRQPSDKPKFVLNLGCGFDPLPFILLNTDRPLCKNTTFVDVDYEKLMVNKRIIIEKTEVITPLLENVEFGTDEDAVQVRSTEYIAIGCDLKNLEKLDHVLKTQVLLTECAVLFVAEVSLTYMDVQSANAVINWASKLSKDSEFCILEQFLPDGASHPLASTVLKHYRSLGAPLHSVHKYPSLIDQERRFKDAGWRYAHGRSLWDLWSDDTFLNSSLRTSLDAIEPFDEWEEFALFESHYFLLHASMEPAPTGYTTASAGDLEDKSAQFKIIPNCNPPTGQRRFGALVPGSDSVVGYHSGLGRQTRLADTDVYTRSKDVTGPNPTVPPRDVSARMCHSITCINDSGDCLLVGGRASPVAALQDCWVRRENVWRVSSPLPTAQFRHSATRVTLGSNGVLVFGGKMSDGTTLDTWLLWLDNGKGWQALEAEEQMATPKSRFGACLGNLNGTRGVLFGGIGADGTILEDFWTWSLQQRPDGSLYMHLKDQTEAIRNASTPLEYLARFGATVNATSWGLVVAGGIIPRRVLPLNYEILLLDAGKLLTCIENDAPIDTPILSTIGLGSAFSGSRPLLIGHASSTITPNEVLLLGGGTVCFPFGAIWTEGTWILTNADSPAENDWRLVRESVLPAKSADKKPEKYTKGSNSMNSVTSITRVRLQTPSQFQQALAEGKPVVFESCDIGRCTELWTKDYLVNAVGADRQIIVHEAESENMSFQAKNFAYKTKTFGTFMDEVHAGGRQYLRSLSSDQPTKLPASLAVDFPSLNADFHLPETLSHVVDNAHSSPLRISGPVTLWLHYDVMANVLCQIRGEKRLILFPPSDVQHLDVPAGASSSNINIFQDRPDGSIASVPHTSPYEARLKSGDILFIPALWLHTAAPTRDVSVAVNVFFRNLSQGYAPGRDVYGNRDLQAYDKARHDLERMGKSFEGLPPDMARFYLLRLAKELQEIAEG</sequence>
<dbReference type="Gene3D" id="3.40.50.150">
    <property type="entry name" value="Vaccinia Virus protein VP39"/>
    <property type="match status" value="1"/>
</dbReference>
<gene>
    <name evidence="18" type="ORF">BJX63DRAFT_223113</name>
</gene>
<dbReference type="SUPFAM" id="SSF51197">
    <property type="entry name" value="Clavaminate synthase-like"/>
    <property type="match status" value="1"/>
</dbReference>
<evidence type="ECO:0000256" key="11">
    <source>
        <dbReference type="ARBA" id="ARBA00025588"/>
    </source>
</evidence>
<evidence type="ECO:0000256" key="12">
    <source>
        <dbReference type="ARBA" id="ARBA00029750"/>
    </source>
</evidence>
<keyword evidence="7" id="KW-0489">Methyltransferase</keyword>
<keyword evidence="9" id="KW-0949">S-adenosyl-L-methionine</keyword>
<dbReference type="InterPro" id="IPR041667">
    <property type="entry name" value="Cupin_8"/>
</dbReference>
<dbReference type="Pfam" id="PF13621">
    <property type="entry name" value="Cupin_8"/>
    <property type="match status" value="1"/>
</dbReference>
<dbReference type="Pfam" id="PF13418">
    <property type="entry name" value="Beta-prop_TYW4"/>
    <property type="match status" value="1"/>
</dbReference>
<dbReference type="PROSITE" id="PS51184">
    <property type="entry name" value="JMJC"/>
    <property type="match status" value="1"/>
</dbReference>
<dbReference type="PANTHER" id="PTHR46529:SF1">
    <property type="entry name" value="TRNA WYBUTOSINE-SYNTHESIZING PROTEIN 4"/>
    <property type="match status" value="1"/>
</dbReference>
<evidence type="ECO:0000256" key="10">
    <source>
        <dbReference type="ARBA" id="ARBA00022694"/>
    </source>
</evidence>
<accession>A0ABR4I2S7</accession>
<dbReference type="InterPro" id="IPR003347">
    <property type="entry name" value="JmjC_dom"/>
</dbReference>
<dbReference type="InterPro" id="IPR011043">
    <property type="entry name" value="Gal_Oxase/kelch_b-propeller"/>
</dbReference>
<dbReference type="EC" id="2.3.1.231" evidence="4"/>
<proteinExistence type="inferred from homology"/>
<comment type="pathway">
    <text evidence="2">tRNA modification; wybutosine-tRNA(Phe) biosynthesis.</text>
</comment>
<feature type="domain" description="JmjC" evidence="17">
    <location>
        <begin position="837"/>
        <end position="985"/>
    </location>
</feature>
<evidence type="ECO:0000256" key="4">
    <source>
        <dbReference type="ARBA" id="ARBA00012155"/>
    </source>
</evidence>
<evidence type="ECO:0000256" key="16">
    <source>
        <dbReference type="SAM" id="MobiDB-lite"/>
    </source>
</evidence>
<dbReference type="InterPro" id="IPR007213">
    <property type="entry name" value="Ppm1/Ppm2/Tcmp"/>
</dbReference>
<evidence type="ECO:0000256" key="2">
    <source>
        <dbReference type="ARBA" id="ARBA00004797"/>
    </source>
</evidence>
<evidence type="ECO:0000256" key="3">
    <source>
        <dbReference type="ARBA" id="ARBA00010703"/>
    </source>
</evidence>
<dbReference type="Gene3D" id="2.120.10.80">
    <property type="entry name" value="Kelch-type beta propeller"/>
    <property type="match status" value="1"/>
</dbReference>